<dbReference type="SUPFAM" id="SSF51366">
    <property type="entry name" value="Ribulose-phoshate binding barrel"/>
    <property type="match status" value="1"/>
</dbReference>
<dbReference type="FunFam" id="3.20.20.70:FF:000009">
    <property type="entry name" value="1-(5-phosphoribosyl)-5-[(5-phosphoribosylamino)methylideneamino] imidazole-4-carboxamide isomerase"/>
    <property type="match status" value="1"/>
</dbReference>
<dbReference type="InterPro" id="IPR023016">
    <property type="entry name" value="HisA/PriA"/>
</dbReference>
<organism evidence="12 13">
    <name type="scientific">Aureliella helgolandensis</name>
    <dbReference type="NCBI Taxonomy" id="2527968"/>
    <lineage>
        <taxon>Bacteria</taxon>
        <taxon>Pseudomonadati</taxon>
        <taxon>Planctomycetota</taxon>
        <taxon>Planctomycetia</taxon>
        <taxon>Pirellulales</taxon>
        <taxon>Pirellulaceae</taxon>
        <taxon>Aureliella</taxon>
    </lineage>
</organism>
<dbReference type="KEGG" id="ahel:Q31a_10120"/>
<evidence type="ECO:0000256" key="11">
    <source>
        <dbReference type="RuleBase" id="RU003658"/>
    </source>
</evidence>
<name>A0A518G290_9BACT</name>
<dbReference type="PANTHER" id="PTHR43090">
    <property type="entry name" value="1-(5-PHOSPHORIBOSYL)-5-[(5-PHOSPHORIBOSYLAMINO)METHYLIDENEAMINO] IMIDAZOLE-4-CARBOXAMIDE ISOMERASE"/>
    <property type="match status" value="1"/>
</dbReference>
<evidence type="ECO:0000256" key="9">
    <source>
        <dbReference type="HAMAP-Rule" id="MF_01014"/>
    </source>
</evidence>
<evidence type="ECO:0000256" key="1">
    <source>
        <dbReference type="ARBA" id="ARBA00000901"/>
    </source>
</evidence>
<reference evidence="12 13" key="1">
    <citation type="submission" date="2019-02" db="EMBL/GenBank/DDBJ databases">
        <title>Deep-cultivation of Planctomycetes and their phenomic and genomic characterization uncovers novel biology.</title>
        <authorList>
            <person name="Wiegand S."/>
            <person name="Jogler M."/>
            <person name="Boedeker C."/>
            <person name="Pinto D."/>
            <person name="Vollmers J."/>
            <person name="Rivas-Marin E."/>
            <person name="Kohn T."/>
            <person name="Peeters S.H."/>
            <person name="Heuer A."/>
            <person name="Rast P."/>
            <person name="Oberbeckmann S."/>
            <person name="Bunk B."/>
            <person name="Jeske O."/>
            <person name="Meyerdierks A."/>
            <person name="Storesund J.E."/>
            <person name="Kallscheuer N."/>
            <person name="Luecker S."/>
            <person name="Lage O.M."/>
            <person name="Pohl T."/>
            <person name="Merkel B.J."/>
            <person name="Hornburger P."/>
            <person name="Mueller R.-W."/>
            <person name="Bruemmer F."/>
            <person name="Labrenz M."/>
            <person name="Spormann A.M."/>
            <person name="Op den Camp H."/>
            <person name="Overmann J."/>
            <person name="Amann R."/>
            <person name="Jetten M.S.M."/>
            <person name="Mascher T."/>
            <person name="Medema M.H."/>
            <person name="Devos D.P."/>
            <person name="Kaster A.-K."/>
            <person name="Ovreas L."/>
            <person name="Rohde M."/>
            <person name="Galperin M.Y."/>
            <person name="Jogler C."/>
        </authorList>
    </citation>
    <scope>NUCLEOTIDE SEQUENCE [LARGE SCALE GENOMIC DNA]</scope>
    <source>
        <strain evidence="12 13">Q31a</strain>
    </source>
</reference>
<evidence type="ECO:0000313" key="13">
    <source>
        <dbReference type="Proteomes" id="UP000318017"/>
    </source>
</evidence>
<feature type="active site" description="Proton acceptor" evidence="9">
    <location>
        <position position="8"/>
    </location>
</feature>
<dbReference type="GO" id="GO:0003949">
    <property type="term" value="F:1-(5-phosphoribosyl)-5-[(5-phosphoribosylamino)methylideneamino]imidazole-4-carboxamide isomerase activity"/>
    <property type="evidence" value="ECO:0007669"/>
    <property type="project" value="UniProtKB-UniRule"/>
</dbReference>
<accession>A0A518G290</accession>
<evidence type="ECO:0000256" key="10">
    <source>
        <dbReference type="RuleBase" id="RU003657"/>
    </source>
</evidence>
<dbReference type="PANTHER" id="PTHR43090:SF2">
    <property type="entry name" value="1-(5-PHOSPHORIBOSYL)-5-[(5-PHOSPHORIBOSYLAMINO)METHYLIDENEAMINO] IMIDAZOLE-4-CARBOXAMIDE ISOMERASE"/>
    <property type="match status" value="1"/>
</dbReference>
<dbReference type="UniPathway" id="UPA00031">
    <property type="reaction ID" value="UER00009"/>
</dbReference>
<protein>
    <recommendedName>
        <fullName evidence="9 11">1-(5-phosphoribosyl)-5-[(5-phosphoribosylamino)methylideneamino] imidazole-4-carboxamide isomerase</fullName>
        <ecNumber evidence="9 11">5.3.1.16</ecNumber>
    </recommendedName>
    <alternativeName>
        <fullName evidence="9">Phosphoribosylformimino-5-aminoimidazole carboxamide ribotide isomerase</fullName>
    </alternativeName>
</protein>
<dbReference type="HAMAP" id="MF_01014">
    <property type="entry name" value="HisA"/>
    <property type="match status" value="1"/>
</dbReference>
<keyword evidence="13" id="KW-1185">Reference proteome</keyword>
<dbReference type="InterPro" id="IPR013785">
    <property type="entry name" value="Aldolase_TIM"/>
</dbReference>
<dbReference type="EC" id="5.3.1.16" evidence="9 11"/>
<dbReference type="NCBIfam" id="TIGR00007">
    <property type="entry name" value="1-(5-phosphoribosyl)-5-[(5-phosphoribosylamino)methylideneamino]imidazole-4-carboxamide isomerase"/>
    <property type="match status" value="1"/>
</dbReference>
<evidence type="ECO:0000256" key="3">
    <source>
        <dbReference type="ARBA" id="ARBA00005133"/>
    </source>
</evidence>
<evidence type="ECO:0000256" key="5">
    <source>
        <dbReference type="ARBA" id="ARBA00022490"/>
    </source>
</evidence>
<evidence type="ECO:0000256" key="7">
    <source>
        <dbReference type="ARBA" id="ARBA00023102"/>
    </source>
</evidence>
<dbReference type="InterPro" id="IPR006062">
    <property type="entry name" value="His_biosynth"/>
</dbReference>
<comment type="similarity">
    <text evidence="4 9 10">Belongs to the HisA/HisF family.</text>
</comment>
<proteinExistence type="inferred from homology"/>
<evidence type="ECO:0000313" key="12">
    <source>
        <dbReference type="EMBL" id="QDV22726.1"/>
    </source>
</evidence>
<comment type="subcellular location">
    <subcellularLocation>
        <location evidence="2 9 11">Cytoplasm</location>
    </subcellularLocation>
</comment>
<keyword evidence="8 9" id="KW-0413">Isomerase</keyword>
<dbReference type="InterPro" id="IPR011060">
    <property type="entry name" value="RibuloseP-bd_barrel"/>
</dbReference>
<dbReference type="EMBL" id="CP036298">
    <property type="protein sequence ID" value="QDV22726.1"/>
    <property type="molecule type" value="Genomic_DNA"/>
</dbReference>
<gene>
    <name evidence="9 12" type="primary">hisA</name>
    <name evidence="12" type="ORF">Q31a_10120</name>
</gene>
<feature type="active site" description="Proton donor" evidence="9">
    <location>
        <position position="129"/>
    </location>
</feature>
<dbReference type="CDD" id="cd04732">
    <property type="entry name" value="HisA"/>
    <property type="match status" value="1"/>
</dbReference>
<keyword evidence="7 9" id="KW-0368">Histidine biosynthesis</keyword>
<dbReference type="Gene3D" id="3.20.20.70">
    <property type="entry name" value="Aldolase class I"/>
    <property type="match status" value="1"/>
</dbReference>
<evidence type="ECO:0000256" key="2">
    <source>
        <dbReference type="ARBA" id="ARBA00004496"/>
    </source>
</evidence>
<sequence>MEIWPAIDLRGGKCVRLQQGDYARETVFGEDPVAMAMQWKAAGTKYLHLVDLDGAKDGSQVNGEAIRRIVAETGLICQVGGGVRSEETIARLLDLGLQRVIVGTRALRDPEWFAAMAEKYPRRLVLGIDARDGMVATDGWLETSSTTATSLAQKIAGMTQQVAAIVYTDIARDGMLSGPNFEQLAEMQLATDIPIVASGGVTTLEDIAKLQEQRTPAAIVGRAIYEGQLDLAEVLARCPQV</sequence>
<dbReference type="GO" id="GO:0005737">
    <property type="term" value="C:cytoplasm"/>
    <property type="evidence" value="ECO:0007669"/>
    <property type="project" value="UniProtKB-SubCell"/>
</dbReference>
<keyword evidence="5 9" id="KW-0963">Cytoplasm</keyword>
<comment type="pathway">
    <text evidence="3 9 11">Amino-acid biosynthesis; L-histidine biosynthesis; L-histidine from 5-phospho-alpha-D-ribose 1-diphosphate: step 4/9.</text>
</comment>
<dbReference type="GO" id="GO:0000105">
    <property type="term" value="P:L-histidine biosynthetic process"/>
    <property type="evidence" value="ECO:0007669"/>
    <property type="project" value="UniProtKB-UniRule"/>
</dbReference>
<dbReference type="RefSeq" id="WP_145074712.1">
    <property type="nucleotide sequence ID" value="NZ_CP036298.1"/>
</dbReference>
<dbReference type="InterPro" id="IPR006063">
    <property type="entry name" value="HisA_bact_arch"/>
</dbReference>
<evidence type="ECO:0000256" key="6">
    <source>
        <dbReference type="ARBA" id="ARBA00022605"/>
    </source>
</evidence>
<dbReference type="AlphaFoldDB" id="A0A518G290"/>
<dbReference type="GO" id="GO:0000162">
    <property type="term" value="P:L-tryptophan biosynthetic process"/>
    <property type="evidence" value="ECO:0007669"/>
    <property type="project" value="TreeGrafter"/>
</dbReference>
<keyword evidence="6 9" id="KW-0028">Amino-acid biosynthesis</keyword>
<dbReference type="Proteomes" id="UP000318017">
    <property type="component" value="Chromosome"/>
</dbReference>
<dbReference type="Pfam" id="PF00977">
    <property type="entry name" value="His_biosynth"/>
    <property type="match status" value="1"/>
</dbReference>
<evidence type="ECO:0000256" key="8">
    <source>
        <dbReference type="ARBA" id="ARBA00023235"/>
    </source>
</evidence>
<dbReference type="OrthoDB" id="9781903at2"/>
<comment type="catalytic activity">
    <reaction evidence="1 9 11">
        <text>1-(5-phospho-beta-D-ribosyl)-5-[(5-phospho-beta-D-ribosylamino)methylideneamino]imidazole-4-carboxamide = 5-[(5-phospho-1-deoxy-D-ribulos-1-ylimino)methylamino]-1-(5-phospho-beta-D-ribosyl)imidazole-4-carboxamide</text>
        <dbReference type="Rhea" id="RHEA:15469"/>
        <dbReference type="ChEBI" id="CHEBI:58435"/>
        <dbReference type="ChEBI" id="CHEBI:58525"/>
        <dbReference type="EC" id="5.3.1.16"/>
    </reaction>
</comment>
<evidence type="ECO:0000256" key="4">
    <source>
        <dbReference type="ARBA" id="ARBA00009667"/>
    </source>
</evidence>
<dbReference type="InterPro" id="IPR044524">
    <property type="entry name" value="Isoase_HisA-like"/>
</dbReference>